<gene>
    <name evidence="3" type="ORF">F1728_29330</name>
</gene>
<dbReference type="EMBL" id="CP043930">
    <property type="protein sequence ID" value="QGQ26529.1"/>
    <property type="molecule type" value="Genomic_DNA"/>
</dbReference>
<feature type="compositionally biased region" description="Low complexity" evidence="1">
    <location>
        <begin position="28"/>
        <end position="70"/>
    </location>
</feature>
<feature type="region of interest" description="Disordered" evidence="1">
    <location>
        <begin position="156"/>
        <end position="183"/>
    </location>
</feature>
<evidence type="ECO:0000313" key="4">
    <source>
        <dbReference type="Proteomes" id="UP000427281"/>
    </source>
</evidence>
<feature type="chain" id="PRO_5026245079" description="Translation initiation factor IF-2" evidence="2">
    <location>
        <begin position="26"/>
        <end position="199"/>
    </location>
</feature>
<dbReference type="AlphaFoldDB" id="A0A6I6AQD0"/>
<evidence type="ECO:0000313" key="3">
    <source>
        <dbReference type="EMBL" id="QGQ26529.1"/>
    </source>
</evidence>
<evidence type="ECO:0008006" key="5">
    <source>
        <dbReference type="Google" id="ProtNLM"/>
    </source>
</evidence>
<dbReference type="RefSeq" id="WP_155366997.1">
    <property type="nucleotide sequence ID" value="NZ_CP043930.1"/>
</dbReference>
<evidence type="ECO:0000256" key="2">
    <source>
        <dbReference type="SAM" id="SignalP"/>
    </source>
</evidence>
<name>A0A6I6AQD0_9PLAN</name>
<protein>
    <recommendedName>
        <fullName evidence="5">Translation initiation factor IF-2</fullName>
    </recommendedName>
</protein>
<feature type="region of interest" description="Disordered" evidence="1">
    <location>
        <begin position="27"/>
        <end position="124"/>
    </location>
</feature>
<dbReference type="KEGG" id="gim:F1728_29330"/>
<feature type="signal peptide" evidence="2">
    <location>
        <begin position="1"/>
        <end position="25"/>
    </location>
</feature>
<feature type="compositionally biased region" description="Polar residues" evidence="1">
    <location>
        <begin position="164"/>
        <end position="183"/>
    </location>
</feature>
<feature type="compositionally biased region" description="Low complexity" evidence="1">
    <location>
        <begin position="77"/>
        <end position="90"/>
    </location>
</feature>
<dbReference type="Proteomes" id="UP000427281">
    <property type="component" value="Chromosome"/>
</dbReference>
<feature type="compositionally biased region" description="Polar residues" evidence="1">
    <location>
        <begin position="112"/>
        <end position="124"/>
    </location>
</feature>
<accession>A0A6I6AQD0</accession>
<organism evidence="3 4">
    <name type="scientific">Gimesia benthica</name>
    <dbReference type="NCBI Taxonomy" id="2608982"/>
    <lineage>
        <taxon>Bacteria</taxon>
        <taxon>Pseudomonadati</taxon>
        <taxon>Planctomycetota</taxon>
        <taxon>Planctomycetia</taxon>
        <taxon>Planctomycetales</taxon>
        <taxon>Planctomycetaceae</taxon>
        <taxon>Gimesia</taxon>
    </lineage>
</organism>
<keyword evidence="2" id="KW-0732">Signal</keyword>
<proteinExistence type="predicted"/>
<sequence>MVHSFKIIIPLATGLLLGLNNMGHAQFGPSAPSAPSGPSRGGFSRPSAPSPGGRSYRPSSPRPSYGNRPGTPSPRVNRPGTPTPGGNRPGYNSRTVTRPGNPANPNMGRPNYSGQTPAVSTNRSANQISHYKNPLLRNTNPAPPRVEFGKTPTTRVYAGISPAPTGQWQNAKQQLQKGNTSQAQAIIDSQLKQNPRCQS</sequence>
<keyword evidence="4" id="KW-1185">Reference proteome</keyword>
<feature type="compositionally biased region" description="Polar residues" evidence="1">
    <location>
        <begin position="131"/>
        <end position="140"/>
    </location>
</feature>
<feature type="region of interest" description="Disordered" evidence="1">
    <location>
        <begin position="131"/>
        <end position="150"/>
    </location>
</feature>
<reference evidence="3 4" key="1">
    <citation type="submission" date="2019-09" db="EMBL/GenBank/DDBJ databases">
        <title>Gimesia benthica sp. nov., a novel bacterium isolated from deep-sea water of the Northwest Indian Ocean.</title>
        <authorList>
            <person name="Dai X."/>
        </authorList>
    </citation>
    <scope>NUCLEOTIDE SEQUENCE [LARGE SCALE GENOMIC DNA]</scope>
    <source>
        <strain evidence="3 4">E7</strain>
    </source>
</reference>
<evidence type="ECO:0000256" key="1">
    <source>
        <dbReference type="SAM" id="MobiDB-lite"/>
    </source>
</evidence>